<name>A0A232M441_9EURO</name>
<evidence type="ECO:0000259" key="2">
    <source>
        <dbReference type="Pfam" id="PF03061"/>
    </source>
</evidence>
<dbReference type="InterPro" id="IPR052061">
    <property type="entry name" value="PTE-AB_protein"/>
</dbReference>
<proteinExistence type="predicted"/>
<dbReference type="Pfam" id="PF03061">
    <property type="entry name" value="4HBT"/>
    <property type="match status" value="1"/>
</dbReference>
<keyword evidence="1" id="KW-1133">Transmembrane helix</keyword>
<dbReference type="OrthoDB" id="506431at2759"/>
<dbReference type="PANTHER" id="PTHR47260">
    <property type="entry name" value="UPF0644 PROTEIN PB2B4.06"/>
    <property type="match status" value="1"/>
</dbReference>
<dbReference type="CDD" id="cd03443">
    <property type="entry name" value="PaaI_thioesterase"/>
    <property type="match status" value="1"/>
</dbReference>
<sequence>MLSLQFPVSRAMTGIIFTPTKARLVTLLPARPSLSQIAYRSYRRRLYSTESAGTSQPERSKLRSRLFRALGFTSIAVVAFLVGFAYSPAKALVRIMTVSVPTDEETLSLFKPQDEFAREVDTYIRTHPVAEALRANPAFVESRPHLKIPEGLRSRTLIAGTLAGSNKIVVPPYSWSEKAGKSTVSIYYLGSDISGHPDIVHGGLLATILDEGMGICCFGALPSGFGVTANLNIDYKRPVPTNTYAVLKAETVKVAGRKAWVEGRIESLPEKGEEPVVFVEAKALFVEPKLASV</sequence>
<keyword evidence="4" id="KW-1185">Reference proteome</keyword>
<evidence type="ECO:0000256" key="1">
    <source>
        <dbReference type="SAM" id="Phobius"/>
    </source>
</evidence>
<accession>A0A232M441</accession>
<feature type="transmembrane region" description="Helical" evidence="1">
    <location>
        <begin position="66"/>
        <end position="86"/>
    </location>
</feature>
<dbReference type="EMBL" id="NPHW01002572">
    <property type="protein sequence ID" value="OXV11181.1"/>
    <property type="molecule type" value="Genomic_DNA"/>
</dbReference>
<reference evidence="3 4" key="1">
    <citation type="journal article" date="2015" name="Environ. Microbiol.">
        <title>Metagenome sequence of Elaphomyces granulatus from sporocarp tissue reveals Ascomycota ectomycorrhizal fingerprints of genome expansion and a Proteobacteria-rich microbiome.</title>
        <authorList>
            <person name="Quandt C.A."/>
            <person name="Kohler A."/>
            <person name="Hesse C.N."/>
            <person name="Sharpton T.J."/>
            <person name="Martin F."/>
            <person name="Spatafora J.W."/>
        </authorList>
    </citation>
    <scope>NUCLEOTIDE SEQUENCE [LARGE SCALE GENOMIC DNA]</scope>
    <source>
        <strain evidence="3 4">OSC145934</strain>
    </source>
</reference>
<dbReference type="Proteomes" id="UP000243515">
    <property type="component" value="Unassembled WGS sequence"/>
</dbReference>
<dbReference type="Gene3D" id="3.10.129.10">
    <property type="entry name" value="Hotdog Thioesterase"/>
    <property type="match status" value="1"/>
</dbReference>
<feature type="domain" description="Thioesterase" evidence="2">
    <location>
        <begin position="199"/>
        <end position="267"/>
    </location>
</feature>
<evidence type="ECO:0000313" key="4">
    <source>
        <dbReference type="Proteomes" id="UP000243515"/>
    </source>
</evidence>
<organism evidence="3 4">
    <name type="scientific">Elaphomyces granulatus</name>
    <dbReference type="NCBI Taxonomy" id="519963"/>
    <lineage>
        <taxon>Eukaryota</taxon>
        <taxon>Fungi</taxon>
        <taxon>Dikarya</taxon>
        <taxon>Ascomycota</taxon>
        <taxon>Pezizomycotina</taxon>
        <taxon>Eurotiomycetes</taxon>
        <taxon>Eurotiomycetidae</taxon>
        <taxon>Eurotiales</taxon>
        <taxon>Elaphomycetaceae</taxon>
        <taxon>Elaphomyces</taxon>
    </lineage>
</organism>
<dbReference type="PANTHER" id="PTHR47260:SF7">
    <property type="entry name" value="THIOESTERASE FAMILY PROTEIN (AFU_ORTHOLOGUE AFUA_1G10800)"/>
    <property type="match status" value="1"/>
</dbReference>
<evidence type="ECO:0000313" key="3">
    <source>
        <dbReference type="EMBL" id="OXV11181.1"/>
    </source>
</evidence>
<protein>
    <recommendedName>
        <fullName evidence="2">Thioesterase domain-containing protein</fullName>
    </recommendedName>
</protein>
<dbReference type="AlphaFoldDB" id="A0A232M441"/>
<keyword evidence="1" id="KW-0812">Transmembrane</keyword>
<dbReference type="InterPro" id="IPR006683">
    <property type="entry name" value="Thioestr_dom"/>
</dbReference>
<comment type="caution">
    <text evidence="3">The sequence shown here is derived from an EMBL/GenBank/DDBJ whole genome shotgun (WGS) entry which is preliminary data.</text>
</comment>
<gene>
    <name evidence="3" type="ORF">Egran_01054</name>
</gene>
<dbReference type="SUPFAM" id="SSF54637">
    <property type="entry name" value="Thioesterase/thiol ester dehydrase-isomerase"/>
    <property type="match status" value="1"/>
</dbReference>
<keyword evidence="1" id="KW-0472">Membrane</keyword>
<dbReference type="InterPro" id="IPR029069">
    <property type="entry name" value="HotDog_dom_sf"/>
</dbReference>